<dbReference type="PANTHER" id="PTHR43798:SF33">
    <property type="entry name" value="HYDROLASE, PUTATIVE (AFU_ORTHOLOGUE AFUA_2G14860)-RELATED"/>
    <property type="match status" value="1"/>
</dbReference>
<dbReference type="RefSeq" id="WP_390299548.1">
    <property type="nucleotide sequence ID" value="NZ_JBHSFU010000015.1"/>
</dbReference>
<dbReference type="Gene3D" id="3.40.50.1820">
    <property type="entry name" value="alpha/beta hydrolase"/>
    <property type="match status" value="1"/>
</dbReference>
<dbReference type="Proteomes" id="UP001595989">
    <property type="component" value="Unassembled WGS sequence"/>
</dbReference>
<dbReference type="InterPro" id="IPR029058">
    <property type="entry name" value="AB_hydrolase_fold"/>
</dbReference>
<dbReference type="GO" id="GO:0016787">
    <property type="term" value="F:hydrolase activity"/>
    <property type="evidence" value="ECO:0007669"/>
    <property type="project" value="UniProtKB-KW"/>
</dbReference>
<proteinExistence type="inferred from homology"/>
<dbReference type="EMBL" id="JBHSFU010000015">
    <property type="protein sequence ID" value="MFC4560089.1"/>
    <property type="molecule type" value="Genomic_DNA"/>
</dbReference>
<evidence type="ECO:0000256" key="2">
    <source>
        <dbReference type="ARBA" id="ARBA00022801"/>
    </source>
</evidence>
<evidence type="ECO:0000313" key="4">
    <source>
        <dbReference type="EMBL" id="MFC4560089.1"/>
    </source>
</evidence>
<keyword evidence="5" id="KW-1185">Reference proteome</keyword>
<dbReference type="SUPFAM" id="SSF53474">
    <property type="entry name" value="alpha/beta-Hydrolases"/>
    <property type="match status" value="1"/>
</dbReference>
<dbReference type="InterPro" id="IPR050266">
    <property type="entry name" value="AB_hydrolase_sf"/>
</dbReference>
<dbReference type="PRINTS" id="PR00793">
    <property type="entry name" value="PROAMNOPTASE"/>
</dbReference>
<name>A0ABV9DQL7_9BACI</name>
<accession>A0ABV9DQL7</accession>
<dbReference type="PANTHER" id="PTHR43798">
    <property type="entry name" value="MONOACYLGLYCEROL LIPASE"/>
    <property type="match status" value="1"/>
</dbReference>
<evidence type="ECO:0000259" key="3">
    <source>
        <dbReference type="Pfam" id="PF00561"/>
    </source>
</evidence>
<feature type="domain" description="AB hydrolase-1" evidence="3">
    <location>
        <begin position="28"/>
        <end position="289"/>
    </location>
</feature>
<comment type="similarity">
    <text evidence="1">Belongs to the peptidase S33 family.</text>
</comment>
<protein>
    <submittedName>
        <fullName evidence="4">Alpha/beta fold hydrolase</fullName>
    </submittedName>
</protein>
<organism evidence="4 5">
    <name type="scientific">Virgibacillus kekensis</name>
    <dbReference type="NCBI Taxonomy" id="202261"/>
    <lineage>
        <taxon>Bacteria</taxon>
        <taxon>Bacillati</taxon>
        <taxon>Bacillota</taxon>
        <taxon>Bacilli</taxon>
        <taxon>Bacillales</taxon>
        <taxon>Bacillaceae</taxon>
        <taxon>Virgibacillus</taxon>
    </lineage>
</organism>
<dbReference type="InterPro" id="IPR002410">
    <property type="entry name" value="Peptidase_S33"/>
</dbReference>
<sequence>MKTTSNKRFLNIRGKDMYVEIHGDEDAYPLLYLHGGPGESCYEFCYHQAKRLQESFRLIAIDQRGVCRSEMIKNDERFSLDDILLDCEELRKELGIESWALLGHSFGGYIALKYATMFSDSVSRLIFESPTFDFGLSGRSLLRKTAQISHDENMKELAEKCLELAQSDKSAKELMLKFIEIRSELGEKGKEIHIHNPNHETDYSFYTDQEWERFYKRTTIHNNRLLEGGEMFESLLSKLKVIEQPSILIRGKYDPVTCEEQMKKFQKDVPDGEVVTLRNSGHFPHFEEPDEFTKSVVEFLK</sequence>
<dbReference type="InterPro" id="IPR000073">
    <property type="entry name" value="AB_hydrolase_1"/>
</dbReference>
<gene>
    <name evidence="4" type="ORF">ACFO3D_18175</name>
</gene>
<dbReference type="Pfam" id="PF00561">
    <property type="entry name" value="Abhydrolase_1"/>
    <property type="match status" value="1"/>
</dbReference>
<dbReference type="PRINTS" id="PR00111">
    <property type="entry name" value="ABHYDROLASE"/>
</dbReference>
<reference evidence="5" key="1">
    <citation type="journal article" date="2019" name="Int. J. Syst. Evol. Microbiol.">
        <title>The Global Catalogue of Microorganisms (GCM) 10K type strain sequencing project: providing services to taxonomists for standard genome sequencing and annotation.</title>
        <authorList>
            <consortium name="The Broad Institute Genomics Platform"/>
            <consortium name="The Broad Institute Genome Sequencing Center for Infectious Disease"/>
            <person name="Wu L."/>
            <person name="Ma J."/>
        </authorList>
    </citation>
    <scope>NUCLEOTIDE SEQUENCE [LARGE SCALE GENOMIC DNA]</scope>
    <source>
        <strain evidence="5">CGMCC 4.7426</strain>
    </source>
</reference>
<evidence type="ECO:0000313" key="5">
    <source>
        <dbReference type="Proteomes" id="UP001595989"/>
    </source>
</evidence>
<comment type="caution">
    <text evidence="4">The sequence shown here is derived from an EMBL/GenBank/DDBJ whole genome shotgun (WGS) entry which is preliminary data.</text>
</comment>
<evidence type="ECO:0000256" key="1">
    <source>
        <dbReference type="ARBA" id="ARBA00010088"/>
    </source>
</evidence>
<keyword evidence="2 4" id="KW-0378">Hydrolase</keyword>